<organism evidence="2 3">
    <name type="scientific">Legionella cardiaca</name>
    <dbReference type="NCBI Taxonomy" id="1071983"/>
    <lineage>
        <taxon>Bacteria</taxon>
        <taxon>Pseudomonadati</taxon>
        <taxon>Pseudomonadota</taxon>
        <taxon>Gammaproteobacteria</taxon>
        <taxon>Legionellales</taxon>
        <taxon>Legionellaceae</taxon>
        <taxon>Legionella</taxon>
    </lineage>
</organism>
<keyword evidence="2" id="KW-0238">DNA-binding</keyword>
<sequence length="255" mass="29320">MNKLLDLQEQFQNYLLNGQSNIKQGIVDSEKIPATLRLNIYLDAYRTRLLECLANNYPVFKNYVGSESFYEMGNDYLEKNPSSYRSIRWFGDNFSHYLKTQEKHALAELAEFEWGLTLAFDAADAPVLTIEEMAAISPDCWANMTFTPHPSLQQVHFYWNIVPIWQAVANEQQPENLIENTKSVSWVIWRSNYLSRFYSLTEDEAWAINAMLQGASFGEICAGLCEWFSEEEVGLQAASLLKSWIQSGLIAKIKL</sequence>
<dbReference type="Pfam" id="PF09836">
    <property type="entry name" value="DUF2063"/>
    <property type="match status" value="1"/>
</dbReference>
<accession>A0ABY8ATQ9</accession>
<evidence type="ECO:0000313" key="2">
    <source>
        <dbReference type="EMBL" id="WED43586.1"/>
    </source>
</evidence>
<protein>
    <submittedName>
        <fullName evidence="2">DNA-binding domain-containing protein</fullName>
    </submittedName>
</protein>
<evidence type="ECO:0000313" key="3">
    <source>
        <dbReference type="Proteomes" id="UP001222087"/>
    </source>
</evidence>
<gene>
    <name evidence="2" type="ORF">PXX05_02070</name>
</gene>
<evidence type="ECO:0000259" key="1">
    <source>
        <dbReference type="Pfam" id="PF09836"/>
    </source>
</evidence>
<dbReference type="GO" id="GO:0003677">
    <property type="term" value="F:DNA binding"/>
    <property type="evidence" value="ECO:0007669"/>
    <property type="project" value="UniProtKB-KW"/>
</dbReference>
<dbReference type="Proteomes" id="UP001222087">
    <property type="component" value="Chromosome"/>
</dbReference>
<name>A0ABY8ATQ9_9GAMM</name>
<keyword evidence="3" id="KW-1185">Reference proteome</keyword>
<dbReference type="EMBL" id="CP119078">
    <property type="protein sequence ID" value="WED43586.1"/>
    <property type="molecule type" value="Genomic_DNA"/>
</dbReference>
<feature type="domain" description="Putative DNA-binding" evidence="1">
    <location>
        <begin position="7"/>
        <end position="98"/>
    </location>
</feature>
<dbReference type="InterPro" id="IPR018640">
    <property type="entry name" value="DUF2063"/>
</dbReference>
<dbReference type="Gene3D" id="1.10.150.690">
    <property type="entry name" value="DUF2063"/>
    <property type="match status" value="1"/>
</dbReference>
<dbReference type="RefSeq" id="WP_275089396.1">
    <property type="nucleotide sequence ID" value="NZ_CP119078.1"/>
</dbReference>
<proteinExistence type="predicted"/>
<dbReference type="InterPro" id="IPR044922">
    <property type="entry name" value="DUF2063_N_sf"/>
</dbReference>
<reference evidence="2 3" key="1">
    <citation type="submission" date="2023-02" db="EMBL/GenBank/DDBJ databases">
        <title>Genome Sequence of L. cardiaca H63T.</title>
        <authorList>
            <person name="Lopez A.E."/>
            <person name="Cianciotto N.P."/>
        </authorList>
    </citation>
    <scope>NUCLEOTIDE SEQUENCE [LARGE SCALE GENOMIC DNA]</scope>
    <source>
        <strain evidence="2 3">H63</strain>
    </source>
</reference>